<evidence type="ECO:0000256" key="2">
    <source>
        <dbReference type="ARBA" id="ARBA00022679"/>
    </source>
</evidence>
<dbReference type="Proteomes" id="UP000283530">
    <property type="component" value="Unassembled WGS sequence"/>
</dbReference>
<dbReference type="Gene3D" id="3.30.559.10">
    <property type="entry name" value="Chloramphenicol acetyltransferase-like domain"/>
    <property type="match status" value="2"/>
</dbReference>
<protein>
    <submittedName>
        <fullName evidence="5">Spermidine hydroxycinnamoyl transferase</fullName>
    </submittedName>
</protein>
<evidence type="ECO:0000256" key="4">
    <source>
        <dbReference type="SAM" id="MobiDB-lite"/>
    </source>
</evidence>
<dbReference type="InterPro" id="IPR050317">
    <property type="entry name" value="Plant_Fungal_Acyltransferase"/>
</dbReference>
<keyword evidence="3" id="KW-0012">Acyltransferase</keyword>
<gene>
    <name evidence="5" type="ORF">CKAN_02041400</name>
</gene>
<dbReference type="EMBL" id="QPKB01000008">
    <property type="protein sequence ID" value="RWR91265.1"/>
    <property type="molecule type" value="Genomic_DNA"/>
</dbReference>
<evidence type="ECO:0000256" key="1">
    <source>
        <dbReference type="ARBA" id="ARBA00009861"/>
    </source>
</evidence>
<evidence type="ECO:0000313" key="5">
    <source>
        <dbReference type="EMBL" id="RWR91265.1"/>
    </source>
</evidence>
<name>A0A3S3P1Q6_9MAGN</name>
<reference evidence="5 6" key="1">
    <citation type="journal article" date="2019" name="Nat. Plants">
        <title>Stout camphor tree genome fills gaps in understanding of flowering plant genome evolution.</title>
        <authorList>
            <person name="Chaw S.M."/>
            <person name="Liu Y.C."/>
            <person name="Wu Y.W."/>
            <person name="Wang H.Y."/>
            <person name="Lin C.I."/>
            <person name="Wu C.S."/>
            <person name="Ke H.M."/>
            <person name="Chang L.Y."/>
            <person name="Hsu C.Y."/>
            <person name="Yang H.T."/>
            <person name="Sudianto E."/>
            <person name="Hsu M.H."/>
            <person name="Wu K.P."/>
            <person name="Wang L.N."/>
            <person name="Leebens-Mack J.H."/>
            <person name="Tsai I.J."/>
        </authorList>
    </citation>
    <scope>NUCLEOTIDE SEQUENCE [LARGE SCALE GENOMIC DNA]</scope>
    <source>
        <strain evidence="6">cv. Chaw 1501</strain>
        <tissue evidence="5">Young leaves</tissue>
    </source>
</reference>
<feature type="region of interest" description="Disordered" evidence="4">
    <location>
        <begin position="224"/>
        <end position="254"/>
    </location>
</feature>
<dbReference type="Pfam" id="PF02458">
    <property type="entry name" value="Transferase"/>
    <property type="match status" value="1"/>
</dbReference>
<dbReference type="AlphaFoldDB" id="A0A3S3P1Q6"/>
<dbReference type="PANTHER" id="PTHR31642:SF324">
    <property type="entry name" value="SPERMIDINE HYDROXYCINNAMOYL TRANSFERASE"/>
    <property type="match status" value="1"/>
</dbReference>
<accession>A0A3S3P1Q6</accession>
<dbReference type="GO" id="GO:0016747">
    <property type="term" value="F:acyltransferase activity, transferring groups other than amino-acyl groups"/>
    <property type="evidence" value="ECO:0007669"/>
    <property type="project" value="TreeGrafter"/>
</dbReference>
<feature type="compositionally biased region" description="Basic and acidic residues" evidence="4">
    <location>
        <begin position="224"/>
        <end position="234"/>
    </location>
</feature>
<keyword evidence="2 5" id="KW-0808">Transferase</keyword>
<dbReference type="PANTHER" id="PTHR31642">
    <property type="entry name" value="TRICHOTHECENE 3-O-ACETYLTRANSFERASE"/>
    <property type="match status" value="1"/>
</dbReference>
<dbReference type="OrthoDB" id="671439at2759"/>
<dbReference type="FunFam" id="3.30.559.10:FF:000008">
    <property type="entry name" value="Tryptamine hydroxycinnamoyl transferase"/>
    <property type="match status" value="1"/>
</dbReference>
<comment type="caution">
    <text evidence="5">The sequence shown here is derived from an EMBL/GenBank/DDBJ whole genome shotgun (WGS) entry which is preliminary data.</text>
</comment>
<sequence length="480" mass="53485">MISFPHKSQYIFHTLKLRTSMSMSTRVKASSTIKPAEPTPKHRLWVSNIDLIQAVTHAPTVYFYKPSTPNTTTTTFFSPYIMKNALSQTLVHFYPLAGRLRYDESRRLEIDCNEAGVILYEAESDVEINDFGDFKPTPELGNLAPHIDYTTDITEWPLLLVQLTFFRCGGISLGLAASHTVMDGPSATHFVSTWAKIARTVTSNVCLPPFLDRTLLRARDPPVEPAFDHEEFKPPPRLPDQEGGGGGGEEERKEETMVEMFKFSAQQVNAIKEAANMGQNGSSRPKFSRYESVAAHIWRSTCKARGLDGDQMTELQIAVQGRTRLQPPLPEGFFGNVVFRRTVVARSGDLVTSPVGHVAGRIRERLEKMDDKYLRSALDFLNGQEDLTPLRSGSHTLGCTQRGRFYGCPNLVLTSWLGMPFYGADFGWGPPVYMGPAALGFEGKGFILPTKEEDGGVIVALRLQSKHMENLKELLSNHAL</sequence>
<organism evidence="5 6">
    <name type="scientific">Cinnamomum micranthum f. kanehirae</name>
    <dbReference type="NCBI Taxonomy" id="337451"/>
    <lineage>
        <taxon>Eukaryota</taxon>
        <taxon>Viridiplantae</taxon>
        <taxon>Streptophyta</taxon>
        <taxon>Embryophyta</taxon>
        <taxon>Tracheophyta</taxon>
        <taxon>Spermatophyta</taxon>
        <taxon>Magnoliopsida</taxon>
        <taxon>Magnoliidae</taxon>
        <taxon>Laurales</taxon>
        <taxon>Lauraceae</taxon>
        <taxon>Cinnamomum</taxon>
    </lineage>
</organism>
<dbReference type="InterPro" id="IPR023213">
    <property type="entry name" value="CAT-like_dom_sf"/>
</dbReference>
<evidence type="ECO:0000313" key="6">
    <source>
        <dbReference type="Proteomes" id="UP000283530"/>
    </source>
</evidence>
<proteinExistence type="inferred from homology"/>
<evidence type="ECO:0000256" key="3">
    <source>
        <dbReference type="ARBA" id="ARBA00023315"/>
    </source>
</evidence>
<comment type="similarity">
    <text evidence="1">Belongs to the plant acyltransferase family.</text>
</comment>
<keyword evidence="6" id="KW-1185">Reference proteome</keyword>
<dbReference type="STRING" id="337451.A0A3S3P1Q6"/>